<evidence type="ECO:0000313" key="2">
    <source>
        <dbReference type="Proteomes" id="UP000248666"/>
    </source>
</evidence>
<dbReference type="RefSeq" id="YP_009876999.1">
    <property type="nucleotide sequence ID" value="NC_049384.1"/>
</dbReference>
<evidence type="ECO:0000313" key="1">
    <source>
        <dbReference type="EMBL" id="BBK03766.1"/>
    </source>
</evidence>
<protein>
    <submittedName>
        <fullName evidence="1">Uncharacterized protein</fullName>
    </submittedName>
</protein>
<accession>A0A4P2WVB9</accession>
<dbReference type="Proteomes" id="UP000248666">
    <property type="component" value="Segment"/>
</dbReference>
<proteinExistence type="predicted"/>
<sequence>MKTFKEFLTEANKEYNDFDEWKQVCLKKNPKAEFTKEGHGGSEFVVASTPGSAQMTGKWFGNGKTPKGRGIVYGV</sequence>
<dbReference type="KEGG" id="vg:55806204"/>
<keyword evidence="2" id="KW-1185">Reference proteome</keyword>
<organism evidence="1 2">
    <name type="scientific">Enterobacter phage EspM4VN</name>
    <dbReference type="NCBI Taxonomy" id="2137745"/>
    <lineage>
        <taxon>Viruses</taxon>
        <taxon>Duplodnaviria</taxon>
        <taxon>Heunggongvirae</taxon>
        <taxon>Uroviricota</taxon>
        <taxon>Caudoviricetes</taxon>
        <taxon>Pantevenvirales</taxon>
        <taxon>Ackermannviridae</taxon>
        <taxon>Aglimvirinae</taxon>
        <taxon>Agtrevirus</taxon>
        <taxon>Agtrevirus EM4</taxon>
    </lineage>
</organism>
<dbReference type="GeneID" id="55806204"/>
<dbReference type="EMBL" id="LC373201">
    <property type="protein sequence ID" value="BBK03766.1"/>
    <property type="molecule type" value="Genomic_DNA"/>
</dbReference>
<name>A0A4P2WVB9_9CAUD</name>
<reference evidence="1 2" key="1">
    <citation type="submission" date="2018-02" db="EMBL/GenBank/DDBJ databases">
        <title>Isolation and characterization of bacteriophage of Enterobacter asburiae, a cause of soft rot disease of plants in Vietnam.</title>
        <authorList>
            <person name="Doi K."/>
            <person name="Nagayoshi Y."/>
            <person name="Fujino Y."/>
            <person name="Thanh N.C."/>
        </authorList>
    </citation>
    <scope>NUCLEOTIDE SEQUENCE [LARGE SCALE GENOMIC DNA]</scope>
</reference>